<evidence type="ECO:0000259" key="9">
    <source>
        <dbReference type="PROSITE" id="PS50075"/>
    </source>
</evidence>
<evidence type="ECO:0000256" key="5">
    <source>
        <dbReference type="ARBA" id="ARBA00023194"/>
    </source>
</evidence>
<accession>A0A286EAD4</accession>
<dbReference type="PROSITE" id="PS50075">
    <property type="entry name" value="CARRIER"/>
    <property type="match status" value="1"/>
</dbReference>
<proteinExistence type="predicted"/>
<dbReference type="InterPro" id="IPR057326">
    <property type="entry name" value="KR_dom"/>
</dbReference>
<dbReference type="Proteomes" id="UP000219072">
    <property type="component" value="Unassembled WGS sequence"/>
</dbReference>
<evidence type="ECO:0000313" key="11">
    <source>
        <dbReference type="EMBL" id="SOD67872.1"/>
    </source>
</evidence>
<dbReference type="FunFam" id="1.10.1200.10:FF:000007">
    <property type="entry name" value="Probable polyketide synthase pks17"/>
    <property type="match status" value="1"/>
</dbReference>
<dbReference type="Gene3D" id="1.10.1200.10">
    <property type="entry name" value="ACP-like"/>
    <property type="match status" value="1"/>
</dbReference>
<dbReference type="Pfam" id="PF22953">
    <property type="entry name" value="SpnB_Rossmann"/>
    <property type="match status" value="1"/>
</dbReference>
<dbReference type="PANTHER" id="PTHR43775:SF51">
    <property type="entry name" value="INACTIVE PHENOLPHTHIOCEROL SYNTHESIS POLYKETIDE SYNTHASE TYPE I PKS1-RELATED"/>
    <property type="match status" value="1"/>
</dbReference>
<evidence type="ECO:0000256" key="3">
    <source>
        <dbReference type="ARBA" id="ARBA00022553"/>
    </source>
</evidence>
<dbReference type="SUPFAM" id="SSF52151">
    <property type="entry name" value="FabD/lysophospholipase-like"/>
    <property type="match status" value="1"/>
</dbReference>
<dbReference type="PROSITE" id="PS00012">
    <property type="entry name" value="PHOSPHOPANTETHEINE"/>
    <property type="match status" value="1"/>
</dbReference>
<dbReference type="InterPro" id="IPR006162">
    <property type="entry name" value="Ppantetheine_attach_site"/>
</dbReference>
<dbReference type="Gene3D" id="3.40.50.720">
    <property type="entry name" value="NAD(P)-binding Rossmann-like Domain"/>
    <property type="match status" value="1"/>
</dbReference>
<dbReference type="SUPFAM" id="SSF47336">
    <property type="entry name" value="ACP-like"/>
    <property type="match status" value="1"/>
</dbReference>
<feature type="active site" description="Proton donor; for dehydratase activity" evidence="7">
    <location>
        <position position="418"/>
    </location>
</feature>
<feature type="non-terminal residue" evidence="11">
    <location>
        <position position="1"/>
    </location>
</feature>
<dbReference type="GO" id="GO:0031177">
    <property type="term" value="F:phosphopantetheine binding"/>
    <property type="evidence" value="ECO:0007669"/>
    <property type="project" value="InterPro"/>
</dbReference>
<evidence type="ECO:0000256" key="2">
    <source>
        <dbReference type="ARBA" id="ARBA00022450"/>
    </source>
</evidence>
<feature type="active site" description="Proton acceptor; for dehydratase activity" evidence="7">
    <location>
        <position position="242"/>
    </location>
</feature>
<dbReference type="SUPFAM" id="SSF51735">
    <property type="entry name" value="NAD(P)-binding Rossmann-fold domains"/>
    <property type="match status" value="2"/>
</dbReference>
<keyword evidence="4" id="KW-0808">Transferase</keyword>
<sequence length="1128" mass="117487">GERQDVTIAAVNAQRSVVISGVEEAVVEIAGQVEGKSTRLRVSHAFHSPLMDPMLGEFQAVAAKISFGVPGIALVSTVTGELVGPEEMTEAGYWAGQVRGTVRFADSVATLRAQGVTTLVEVGPKPALTPLIGDAVPTQRKDDAETANLLRALGTLHTQGHDITWETTFTHLAPQTVDLPTYAFQHKRYWIDAVPSSGDPTGLGQRPADHPLLGAALALPGMDGVVLTGRLAADSQSWLPDHRILGATILPGTALLDMAVHAGEQVGYPVVDELTLEAPLPVPDEEVLDLQVIVGAANESGHRSVEIHSRLASLGAAAGAGPREGWTRHAVGLVAQADASSADEIPAVDTEVWPPEGATPLATDSMYEGLAALGYDYGPQFRGVRAVWQHGDDIYGEIALPDEAVGAESFGVHPALLDAALHLIDFMPGSGKAEGEEEETRIPFAWSGVDFHTPGARLLRVRMSAAGAGGVSLAIVDGAGTPVASIASLALRPVTPQQLGAGPQSLYRMEWTAVPADSPASAEAVEPVELSEVLGAPETAAVPALVVLRPDTETSSDVDVPTRVGRAAVSVLDALRTWLAEERFHSSRLVVVTHGAVRTGSDDGAPDLAQAPVWGLVRAAQAENPGRFTVIDVDGSAGSDRALAAAAATEEPELALRGGRILAPRLARAGAAGGVPEWDPSGTVLVTGGTGGLGALVARHLVTAHGVRHLVLTSRRGNEAPGAAELTAELTELGAHVTVAACDVADRDAVAAVLDAIPDTHPLTGVVHSAGVMDNGILADQNPERVERVLRPKVDGAWHLHELTRDLDLTAFVLFSSVGGLILAAGQANYAAANVFLDALAHHRHTQGLPATSMAWGLWEGTAGADEDTRAIDAGRIGKLGVRELSAEKGLGLFDAALASGEAMPVPVSLDLAALRSRPDALPAVLRELGGVPARPKADAPAPAAGTAAAEEDTRPLAERLAELPWADAGQFLVELVRTHVAAVLGHDGPQAVVPERGFLELGLDSLAALELRNRLSGATGERLPATLIYDYPSTVAVADFLRTEILGEEPAAGAVTAMEEELARLESVMLDARPDDAEAARIESRLRALVGKWSETHRGVDSSEADALAAATADELFDMLDDELKDR</sequence>
<dbReference type="InterPro" id="IPR014043">
    <property type="entry name" value="Acyl_transferase_dom"/>
</dbReference>
<feature type="region of interest" description="N-terminal hotdog fold" evidence="7">
    <location>
        <begin position="210"/>
        <end position="341"/>
    </location>
</feature>
<dbReference type="Gene3D" id="3.40.366.10">
    <property type="entry name" value="Malonyl-Coenzyme A Acyl Carrier Protein, domain 2"/>
    <property type="match status" value="1"/>
</dbReference>
<dbReference type="CDD" id="cd08956">
    <property type="entry name" value="KR_3_FAS_SDR_x"/>
    <property type="match status" value="1"/>
</dbReference>
<dbReference type="SMART" id="SM00822">
    <property type="entry name" value="PKS_KR"/>
    <property type="match status" value="1"/>
</dbReference>
<protein>
    <submittedName>
        <fullName evidence="11">Phosphopantetheine attachment site</fullName>
    </submittedName>
</protein>
<keyword evidence="5" id="KW-0045">Antibiotic biosynthesis</keyword>
<evidence type="ECO:0000256" key="4">
    <source>
        <dbReference type="ARBA" id="ARBA00022679"/>
    </source>
</evidence>
<dbReference type="InterPro" id="IPR016035">
    <property type="entry name" value="Acyl_Trfase/lysoPLipase"/>
</dbReference>
<dbReference type="Pfam" id="PF21089">
    <property type="entry name" value="PKS_DH_N"/>
    <property type="match status" value="1"/>
</dbReference>
<evidence type="ECO:0000313" key="12">
    <source>
        <dbReference type="Proteomes" id="UP000219072"/>
    </source>
</evidence>
<keyword evidence="6" id="KW-0511">Multifunctional enzyme</keyword>
<feature type="domain" description="PKS/mFAS DH" evidence="10">
    <location>
        <begin position="210"/>
        <end position="500"/>
    </location>
</feature>
<dbReference type="InterPro" id="IPR049551">
    <property type="entry name" value="PKS_DH_C"/>
</dbReference>
<dbReference type="Pfam" id="PF00698">
    <property type="entry name" value="Acyl_transf_1"/>
    <property type="match status" value="1"/>
</dbReference>
<dbReference type="AlphaFoldDB" id="A0A286EAD4"/>
<dbReference type="InterPro" id="IPR049552">
    <property type="entry name" value="PKS_DH_N"/>
</dbReference>
<dbReference type="Gene3D" id="3.30.70.3290">
    <property type="match status" value="1"/>
</dbReference>
<dbReference type="SMART" id="SM00827">
    <property type="entry name" value="PKS_AT"/>
    <property type="match status" value="1"/>
</dbReference>
<evidence type="ECO:0000256" key="8">
    <source>
        <dbReference type="SAM" id="MobiDB-lite"/>
    </source>
</evidence>
<dbReference type="InterPro" id="IPR055123">
    <property type="entry name" value="SpnB-like_Rossmann"/>
</dbReference>
<reference evidence="11 12" key="1">
    <citation type="submission" date="2017-09" db="EMBL/GenBank/DDBJ databases">
        <authorList>
            <person name="Ehlers B."/>
            <person name="Leendertz F.H."/>
        </authorList>
    </citation>
    <scope>NUCLEOTIDE SEQUENCE [LARGE SCALE GENOMIC DNA]</scope>
    <source>
        <strain evidence="11 12">CGMCC 4.7095</strain>
    </source>
</reference>
<comment type="pathway">
    <text evidence="1">Antibiotic biosynthesis.</text>
</comment>
<evidence type="ECO:0000256" key="7">
    <source>
        <dbReference type="PROSITE-ProRule" id="PRU01363"/>
    </source>
</evidence>
<dbReference type="InterPro" id="IPR036291">
    <property type="entry name" value="NAD(P)-bd_dom_sf"/>
</dbReference>
<dbReference type="PROSITE" id="PS52019">
    <property type="entry name" value="PKS_MFAS_DH"/>
    <property type="match status" value="1"/>
</dbReference>
<evidence type="ECO:0000256" key="1">
    <source>
        <dbReference type="ARBA" id="ARBA00004792"/>
    </source>
</evidence>
<gene>
    <name evidence="11" type="ORF">SAMN06297387_1401</name>
</gene>
<dbReference type="GO" id="GO:0006633">
    <property type="term" value="P:fatty acid biosynthetic process"/>
    <property type="evidence" value="ECO:0007669"/>
    <property type="project" value="TreeGrafter"/>
</dbReference>
<feature type="region of interest" description="C-terminal hotdog fold" evidence="7">
    <location>
        <begin position="358"/>
        <end position="500"/>
    </location>
</feature>
<dbReference type="InterPro" id="IPR001227">
    <property type="entry name" value="Ac_transferase_dom_sf"/>
</dbReference>
<dbReference type="GO" id="GO:0017000">
    <property type="term" value="P:antibiotic biosynthetic process"/>
    <property type="evidence" value="ECO:0007669"/>
    <property type="project" value="UniProtKB-KW"/>
</dbReference>
<feature type="region of interest" description="Disordered" evidence="8">
    <location>
        <begin position="933"/>
        <end position="954"/>
    </location>
</feature>
<dbReference type="InterPro" id="IPR049900">
    <property type="entry name" value="PKS_mFAS_DH"/>
</dbReference>
<dbReference type="EMBL" id="OCNE01000040">
    <property type="protein sequence ID" value="SOD67872.1"/>
    <property type="molecule type" value="Genomic_DNA"/>
</dbReference>
<keyword evidence="2" id="KW-0596">Phosphopantetheine</keyword>
<dbReference type="InterPro" id="IPR013968">
    <property type="entry name" value="PKS_KR"/>
</dbReference>
<dbReference type="SMART" id="SM00826">
    <property type="entry name" value="PKS_DH"/>
    <property type="match status" value="1"/>
</dbReference>
<dbReference type="Pfam" id="PF14765">
    <property type="entry name" value="PS-DH"/>
    <property type="match status" value="1"/>
</dbReference>
<evidence type="ECO:0000259" key="10">
    <source>
        <dbReference type="PROSITE" id="PS52019"/>
    </source>
</evidence>
<organism evidence="11 12">
    <name type="scientific">Streptomyces zhaozhouensis</name>
    <dbReference type="NCBI Taxonomy" id="1300267"/>
    <lineage>
        <taxon>Bacteria</taxon>
        <taxon>Bacillati</taxon>
        <taxon>Actinomycetota</taxon>
        <taxon>Actinomycetes</taxon>
        <taxon>Kitasatosporales</taxon>
        <taxon>Streptomycetaceae</taxon>
        <taxon>Streptomyces</taxon>
    </lineage>
</organism>
<dbReference type="GO" id="GO:0004312">
    <property type="term" value="F:fatty acid synthase activity"/>
    <property type="evidence" value="ECO:0007669"/>
    <property type="project" value="TreeGrafter"/>
</dbReference>
<dbReference type="SMART" id="SM00823">
    <property type="entry name" value="PKS_PP"/>
    <property type="match status" value="1"/>
</dbReference>
<dbReference type="PANTHER" id="PTHR43775">
    <property type="entry name" value="FATTY ACID SYNTHASE"/>
    <property type="match status" value="1"/>
</dbReference>
<dbReference type="InterPro" id="IPR042104">
    <property type="entry name" value="PKS_dehydratase_sf"/>
</dbReference>
<feature type="domain" description="Carrier" evidence="9">
    <location>
        <begin position="971"/>
        <end position="1046"/>
    </location>
</feature>
<dbReference type="Pfam" id="PF00550">
    <property type="entry name" value="PP-binding"/>
    <property type="match status" value="1"/>
</dbReference>
<dbReference type="InterPro" id="IPR020806">
    <property type="entry name" value="PKS_PP-bd"/>
</dbReference>
<evidence type="ECO:0000256" key="6">
    <source>
        <dbReference type="ARBA" id="ARBA00023268"/>
    </source>
</evidence>
<dbReference type="InterPro" id="IPR020807">
    <property type="entry name" value="PKS_DH"/>
</dbReference>
<dbReference type="Pfam" id="PF08659">
    <property type="entry name" value="KR"/>
    <property type="match status" value="1"/>
</dbReference>
<dbReference type="InterPro" id="IPR036736">
    <property type="entry name" value="ACP-like_sf"/>
</dbReference>
<name>A0A286EAD4_9ACTN</name>
<keyword evidence="12" id="KW-1185">Reference proteome</keyword>
<dbReference type="OrthoDB" id="9778690at2"/>
<feature type="compositionally biased region" description="Low complexity" evidence="8">
    <location>
        <begin position="933"/>
        <end position="949"/>
    </location>
</feature>
<dbReference type="InterPro" id="IPR050091">
    <property type="entry name" value="PKS_NRPS_Biosynth_Enz"/>
</dbReference>
<dbReference type="Gene3D" id="3.10.129.110">
    <property type="entry name" value="Polyketide synthase dehydratase"/>
    <property type="match status" value="1"/>
</dbReference>
<dbReference type="SMART" id="SM01294">
    <property type="entry name" value="PKS_PP_betabranch"/>
    <property type="match status" value="1"/>
</dbReference>
<dbReference type="InterPro" id="IPR009081">
    <property type="entry name" value="PP-bd_ACP"/>
</dbReference>
<keyword evidence="3" id="KW-0597">Phosphoprotein</keyword>